<dbReference type="Pfam" id="PF12344">
    <property type="entry name" value="UvrB"/>
    <property type="match status" value="1"/>
</dbReference>
<dbReference type="PROSITE" id="PS51194">
    <property type="entry name" value="HELICASE_CTER"/>
    <property type="match status" value="1"/>
</dbReference>
<dbReference type="InterPro" id="IPR041471">
    <property type="entry name" value="UvrB_inter"/>
</dbReference>
<evidence type="ECO:0000259" key="17">
    <source>
        <dbReference type="PROSITE" id="PS50151"/>
    </source>
</evidence>
<dbReference type="InterPro" id="IPR024759">
    <property type="entry name" value="UvrB_YAD/RRR_dom"/>
</dbReference>
<evidence type="ECO:0000313" key="20">
    <source>
        <dbReference type="EMBL" id="MBR7742199.1"/>
    </source>
</evidence>
<dbReference type="SMART" id="SM00490">
    <property type="entry name" value="HELICc"/>
    <property type="match status" value="1"/>
</dbReference>
<dbReference type="FunFam" id="4.10.860.10:FF:000009">
    <property type="entry name" value="UvrABC system protein B"/>
    <property type="match status" value="1"/>
</dbReference>
<dbReference type="SMART" id="SM00487">
    <property type="entry name" value="DEXDc"/>
    <property type="match status" value="1"/>
</dbReference>
<dbReference type="PANTHER" id="PTHR24029:SF0">
    <property type="entry name" value="UVRABC SYSTEM PROTEIN B"/>
    <property type="match status" value="1"/>
</dbReference>
<feature type="region of interest" description="Disordered" evidence="16">
    <location>
        <begin position="612"/>
        <end position="656"/>
    </location>
</feature>
<dbReference type="PANTHER" id="PTHR24029">
    <property type="entry name" value="UVRABC SYSTEM PROTEIN B"/>
    <property type="match status" value="1"/>
</dbReference>
<gene>
    <name evidence="13 20" type="primary">uvrB</name>
    <name evidence="20" type="ORF">KC207_02685</name>
</gene>
<dbReference type="PROSITE" id="PS51192">
    <property type="entry name" value="HELICASE_ATP_BIND_1"/>
    <property type="match status" value="1"/>
</dbReference>
<evidence type="ECO:0000256" key="5">
    <source>
        <dbReference type="ARBA" id="ARBA00022763"/>
    </source>
</evidence>
<protein>
    <recommendedName>
        <fullName evidence="12 13">UvrABC system protein B</fullName>
        <shortName evidence="13">Protein UvrB</shortName>
    </recommendedName>
    <alternativeName>
        <fullName evidence="13">Excinuclease ABC subunit B</fullName>
    </alternativeName>
</protein>
<dbReference type="PROSITE" id="PS50151">
    <property type="entry name" value="UVR"/>
    <property type="match status" value="1"/>
</dbReference>
<keyword evidence="4 13" id="KW-0547">Nucleotide-binding</keyword>
<dbReference type="InterPro" id="IPR036876">
    <property type="entry name" value="UVR_dom_sf"/>
</dbReference>
<evidence type="ECO:0000256" key="11">
    <source>
        <dbReference type="ARBA" id="ARBA00026033"/>
    </source>
</evidence>
<dbReference type="EMBL" id="JAGSNF010000003">
    <property type="protein sequence ID" value="MBR7742199.1"/>
    <property type="molecule type" value="Genomic_DNA"/>
</dbReference>
<dbReference type="GO" id="GO:0009432">
    <property type="term" value="P:SOS response"/>
    <property type="evidence" value="ECO:0007669"/>
    <property type="project" value="UniProtKB-UniRule"/>
</dbReference>
<evidence type="ECO:0000256" key="14">
    <source>
        <dbReference type="RuleBase" id="RU003587"/>
    </source>
</evidence>
<evidence type="ECO:0000256" key="4">
    <source>
        <dbReference type="ARBA" id="ARBA00022741"/>
    </source>
</evidence>
<dbReference type="GO" id="GO:0005524">
    <property type="term" value="F:ATP binding"/>
    <property type="evidence" value="ECO:0007669"/>
    <property type="project" value="UniProtKB-UniRule"/>
</dbReference>
<evidence type="ECO:0000256" key="12">
    <source>
        <dbReference type="ARBA" id="ARBA00029504"/>
    </source>
</evidence>
<dbReference type="NCBIfam" id="NF003673">
    <property type="entry name" value="PRK05298.1"/>
    <property type="match status" value="1"/>
</dbReference>
<comment type="function">
    <text evidence="13">The UvrABC repair system catalyzes the recognition and processing of DNA lesions. A damage recognition complex composed of 2 UvrA and 2 UvrB subunits scans DNA for abnormalities. Upon binding of the UvrA(2)B(2) complex to a putative damaged site, the DNA wraps around one UvrB monomer. DNA wrap is dependent on ATP binding by UvrB and probably causes local melting of the DNA helix, facilitating insertion of UvrB beta-hairpin between the DNA strands. Then UvrB probes one DNA strand for the presence of a lesion. If a lesion is found the UvrA subunits dissociate and the UvrB-DNA preincision complex is formed. This complex is subsequently bound by UvrC and the second UvrB is released. If no lesion is found, the DNA wraps around the other UvrB subunit that will check the other stand for damage.</text>
</comment>
<dbReference type="AlphaFoldDB" id="A0A941D4Z4"/>
<evidence type="ECO:0000259" key="19">
    <source>
        <dbReference type="PROSITE" id="PS51194"/>
    </source>
</evidence>
<feature type="compositionally biased region" description="Low complexity" evidence="16">
    <location>
        <begin position="638"/>
        <end position="649"/>
    </location>
</feature>
<evidence type="ECO:0000256" key="10">
    <source>
        <dbReference type="ARBA" id="ARBA00023236"/>
    </source>
</evidence>
<dbReference type="InterPro" id="IPR027417">
    <property type="entry name" value="P-loop_NTPase"/>
</dbReference>
<dbReference type="InterPro" id="IPR006935">
    <property type="entry name" value="Helicase/UvrB_N"/>
</dbReference>
<evidence type="ECO:0000313" key="21">
    <source>
        <dbReference type="Proteomes" id="UP000677016"/>
    </source>
</evidence>
<keyword evidence="15" id="KW-0175">Coiled coil</keyword>
<evidence type="ECO:0000256" key="8">
    <source>
        <dbReference type="ARBA" id="ARBA00022881"/>
    </source>
</evidence>
<name>A0A941D4Z4_9MICO</name>
<evidence type="ECO:0000256" key="6">
    <source>
        <dbReference type="ARBA" id="ARBA00022769"/>
    </source>
</evidence>
<dbReference type="Proteomes" id="UP000677016">
    <property type="component" value="Unassembled WGS sequence"/>
</dbReference>
<dbReference type="GO" id="GO:0009381">
    <property type="term" value="F:excinuclease ABC activity"/>
    <property type="evidence" value="ECO:0007669"/>
    <property type="project" value="UniProtKB-UniRule"/>
</dbReference>
<comment type="domain">
    <text evidence="13">The beta-hairpin motif is involved in DNA binding.</text>
</comment>
<dbReference type="GO" id="GO:0006289">
    <property type="term" value="P:nucleotide-excision repair"/>
    <property type="evidence" value="ECO:0007669"/>
    <property type="project" value="UniProtKB-UniRule"/>
</dbReference>
<comment type="subcellular location">
    <subcellularLocation>
        <location evidence="1 13 14">Cytoplasm</location>
    </subcellularLocation>
</comment>
<dbReference type="InterPro" id="IPR001650">
    <property type="entry name" value="Helicase_C-like"/>
</dbReference>
<evidence type="ECO:0000259" key="18">
    <source>
        <dbReference type="PROSITE" id="PS51192"/>
    </source>
</evidence>
<keyword evidence="20" id="KW-0378">Hydrolase</keyword>
<evidence type="ECO:0000256" key="7">
    <source>
        <dbReference type="ARBA" id="ARBA00022840"/>
    </source>
</evidence>
<dbReference type="Pfam" id="PF04851">
    <property type="entry name" value="ResIII"/>
    <property type="match status" value="1"/>
</dbReference>
<dbReference type="HAMAP" id="MF_00204">
    <property type="entry name" value="UvrB"/>
    <property type="match status" value="1"/>
</dbReference>
<dbReference type="InterPro" id="IPR004807">
    <property type="entry name" value="UvrB"/>
</dbReference>
<feature type="short sequence motif" description="Beta-hairpin" evidence="13">
    <location>
        <begin position="101"/>
        <end position="124"/>
    </location>
</feature>
<proteinExistence type="inferred from homology"/>
<feature type="binding site" evidence="13">
    <location>
        <begin position="48"/>
        <end position="55"/>
    </location>
    <ligand>
        <name>ATP</name>
        <dbReference type="ChEBI" id="CHEBI:30616"/>
    </ligand>
</feature>
<feature type="domain" description="UVR" evidence="17">
    <location>
        <begin position="661"/>
        <end position="696"/>
    </location>
</feature>
<keyword evidence="8 13" id="KW-0267">Excision nuclease</keyword>
<dbReference type="GO" id="GO:0005737">
    <property type="term" value="C:cytoplasm"/>
    <property type="evidence" value="ECO:0007669"/>
    <property type="project" value="UniProtKB-SubCell"/>
</dbReference>
<dbReference type="Pfam" id="PF17757">
    <property type="entry name" value="UvrB_inter"/>
    <property type="match status" value="1"/>
</dbReference>
<keyword evidence="3 13" id="KW-0963">Cytoplasm</keyword>
<feature type="domain" description="Helicase ATP-binding" evidence="18">
    <location>
        <begin position="35"/>
        <end position="198"/>
    </location>
</feature>
<keyword evidence="10 13" id="KW-0742">SOS response</keyword>
<evidence type="ECO:0000256" key="1">
    <source>
        <dbReference type="ARBA" id="ARBA00004496"/>
    </source>
</evidence>
<evidence type="ECO:0000256" key="3">
    <source>
        <dbReference type="ARBA" id="ARBA00022490"/>
    </source>
</evidence>
<dbReference type="SUPFAM" id="SSF46600">
    <property type="entry name" value="C-terminal UvrC-binding domain of UvrB"/>
    <property type="match status" value="1"/>
</dbReference>
<accession>A0A941D4Z4</accession>
<dbReference type="CDD" id="cd06225">
    <property type="entry name" value="HAMP"/>
    <property type="match status" value="1"/>
</dbReference>
<keyword evidence="6 13" id="KW-0228">DNA excision</keyword>
<evidence type="ECO:0000256" key="16">
    <source>
        <dbReference type="SAM" id="MobiDB-lite"/>
    </source>
</evidence>
<dbReference type="SUPFAM" id="SSF52540">
    <property type="entry name" value="P-loop containing nucleoside triphosphate hydrolases"/>
    <property type="match status" value="2"/>
</dbReference>
<dbReference type="GO" id="GO:0009380">
    <property type="term" value="C:excinuclease repair complex"/>
    <property type="evidence" value="ECO:0007669"/>
    <property type="project" value="InterPro"/>
</dbReference>
<sequence>MRPTTELQRSVAPIEVVSEFSPAGDQPKAIAELARRVKAGEQDVVLLGATGTGKSATTAWLVEQVQRPTLVMAPNKTLAAQLANEFRELLPNNAVEYFVSYYDYYQPEAYVPQSDTYIEKDSSINDEVERLRHSATNSLLTRRDVVVVASVSCIYGLGTPQEYVDRMVPLRVGDEVDRDELLRKFVHMQYTRNDLAFTRGTFRVRGDTVEIIPVYEELAVRIEFFGDEIERLYTLHPLTGEVVREEDEMYVFPASHYVAGPDRMERAIKGIETELEARLAELEQQGKLLEAQRLRMRTTYDLEMMQQIGSCSGIENYSMHIDGRSPGSAPNCLLDYFPEDFLLVIDESHQTVPQIGAMYEGDMSRKRTLVDHGFRLPSAMDNRPLKWEEFLERIGQTVYLSATPGDYEMAKADGYVEQIIRPTGLVDPEVVLKPTKGQIDDLLHEITERADRNERVLVTTLTKKMAEDLTDYLLDKGVRVRYLHSDIDTLRRVELLRELRMGEFDVLVGINLLREGLDLPEVSLVAILDADKEGFLRSARSLIQTIGRAARNVSGQVHMYADSLTPSMRQAVDETQRRREKQIAYNREHGVDPQPLRKRIADITDMLQREDADTQELLGSGRARSRGKADGGRGGRGTVVADADAAGVSRRPEDMPASELANLIQELSTQMHQAAGDLHFELAARLRDEIGDLKKELRQMSEATR</sequence>
<dbReference type="Pfam" id="PF02151">
    <property type="entry name" value="UVR"/>
    <property type="match status" value="1"/>
</dbReference>
<comment type="subunit">
    <text evidence="11 13 14">Forms a heterotetramer with UvrA during the search for lesions. Interacts with UvrC in an incision complex.</text>
</comment>
<dbReference type="InterPro" id="IPR001943">
    <property type="entry name" value="UVR_dom"/>
</dbReference>
<dbReference type="Gene3D" id="4.10.860.10">
    <property type="entry name" value="UVR domain"/>
    <property type="match status" value="1"/>
</dbReference>
<evidence type="ECO:0000256" key="13">
    <source>
        <dbReference type="HAMAP-Rule" id="MF_00204"/>
    </source>
</evidence>
<comment type="similarity">
    <text evidence="2 13 14">Belongs to the UvrB family.</text>
</comment>
<evidence type="ECO:0000256" key="2">
    <source>
        <dbReference type="ARBA" id="ARBA00008533"/>
    </source>
</evidence>
<dbReference type="InterPro" id="IPR014001">
    <property type="entry name" value="Helicase_ATP-bd"/>
</dbReference>
<dbReference type="Pfam" id="PF00271">
    <property type="entry name" value="Helicase_C"/>
    <property type="match status" value="1"/>
</dbReference>
<keyword evidence="5 13" id="KW-0227">DNA damage</keyword>
<feature type="domain" description="Helicase C-terminal" evidence="19">
    <location>
        <begin position="438"/>
        <end position="604"/>
    </location>
</feature>
<dbReference type="CDD" id="cd17916">
    <property type="entry name" value="DEXHc_UvrB"/>
    <property type="match status" value="1"/>
</dbReference>
<keyword evidence="21" id="KW-1185">Reference proteome</keyword>
<evidence type="ECO:0000256" key="9">
    <source>
        <dbReference type="ARBA" id="ARBA00023204"/>
    </source>
</evidence>
<dbReference type="CDD" id="cd18790">
    <property type="entry name" value="SF2_C_UvrB"/>
    <property type="match status" value="1"/>
</dbReference>
<keyword evidence="9 13" id="KW-0234">DNA repair</keyword>
<evidence type="ECO:0000256" key="15">
    <source>
        <dbReference type="SAM" id="Coils"/>
    </source>
</evidence>
<dbReference type="GO" id="GO:0016887">
    <property type="term" value="F:ATP hydrolysis activity"/>
    <property type="evidence" value="ECO:0007669"/>
    <property type="project" value="InterPro"/>
</dbReference>
<feature type="coiled-coil region" evidence="15">
    <location>
        <begin position="272"/>
        <end position="299"/>
    </location>
</feature>
<dbReference type="NCBIfam" id="TIGR00631">
    <property type="entry name" value="uvrb"/>
    <property type="match status" value="1"/>
</dbReference>
<dbReference type="RefSeq" id="WP_211601359.1">
    <property type="nucleotide sequence ID" value="NZ_JAGSNF010000003.1"/>
</dbReference>
<reference evidence="20" key="1">
    <citation type="submission" date="2021-04" db="EMBL/GenBank/DDBJ databases">
        <title>Phycicoccus avicenniae sp. nov., a novel endophytic actinomycetes isolated from branch of Avicennia mariana.</title>
        <authorList>
            <person name="Tuo L."/>
        </authorList>
    </citation>
    <scope>NUCLEOTIDE SEQUENCE</scope>
    <source>
        <strain evidence="20">BSK3Z-2</strain>
    </source>
</reference>
<organism evidence="20 21">
    <name type="scientific">Phycicoccus avicenniae</name>
    <dbReference type="NCBI Taxonomy" id="2828860"/>
    <lineage>
        <taxon>Bacteria</taxon>
        <taxon>Bacillati</taxon>
        <taxon>Actinomycetota</taxon>
        <taxon>Actinomycetes</taxon>
        <taxon>Micrococcales</taxon>
        <taxon>Intrasporangiaceae</taxon>
        <taxon>Phycicoccus</taxon>
    </lineage>
</organism>
<dbReference type="GO" id="GO:0003677">
    <property type="term" value="F:DNA binding"/>
    <property type="evidence" value="ECO:0007669"/>
    <property type="project" value="UniProtKB-UniRule"/>
</dbReference>
<comment type="caution">
    <text evidence="20">The sequence shown here is derived from an EMBL/GenBank/DDBJ whole genome shotgun (WGS) entry which is preliminary data.</text>
</comment>
<keyword evidence="7 13" id="KW-0067">ATP-binding</keyword>
<dbReference type="Gene3D" id="3.40.50.300">
    <property type="entry name" value="P-loop containing nucleotide triphosphate hydrolases"/>
    <property type="match status" value="3"/>
</dbReference>